<reference evidence="2 3" key="1">
    <citation type="journal article" date="2003" name="Proc. Natl. Acad. Sci. U.S.A.">
        <title>Complete genome sequence of the marine planctomycete Pirellula sp. strain 1.</title>
        <authorList>
            <person name="Gloeckner F.O."/>
            <person name="Kube M."/>
            <person name="Bauer M."/>
            <person name="Teeling H."/>
            <person name="Lombardot T."/>
            <person name="Ludwig W."/>
            <person name="Gade D."/>
            <person name="Beck A."/>
            <person name="Borzym K."/>
            <person name="Heitmann K."/>
            <person name="Rabus R."/>
            <person name="Schlesner H."/>
            <person name="Amann R."/>
            <person name="Reinhardt R."/>
        </authorList>
    </citation>
    <scope>NUCLEOTIDE SEQUENCE [LARGE SCALE GENOMIC DNA]</scope>
    <source>
        <strain evidence="3">DSM 10527 / NCIMB 13988 / SH1</strain>
    </source>
</reference>
<sequence length="112" mass="12133">MLDRSSSSCPLNFSVEVGSNFPRLFGLCFPLRRLLLGGRLGCLSAFTQLASRFVAGVLRDERSASSPRRTSYSPCSANCVKLLWIGLAGLFMILVCPLAQAVSKSLQIASFE</sequence>
<dbReference type="EnsemblBacteria" id="CAD76214">
    <property type="protein sequence ID" value="CAD76214"/>
    <property type="gene ID" value="RB9351"/>
</dbReference>
<name>Q7ULQ5_RHOBA</name>
<keyword evidence="3" id="KW-1185">Reference proteome</keyword>
<organism evidence="2 3">
    <name type="scientific">Rhodopirellula baltica (strain DSM 10527 / NCIMB 13988 / SH1)</name>
    <dbReference type="NCBI Taxonomy" id="243090"/>
    <lineage>
        <taxon>Bacteria</taxon>
        <taxon>Pseudomonadati</taxon>
        <taxon>Planctomycetota</taxon>
        <taxon>Planctomycetia</taxon>
        <taxon>Pirellulales</taxon>
        <taxon>Pirellulaceae</taxon>
        <taxon>Rhodopirellula</taxon>
    </lineage>
</organism>
<accession>Q7ULQ5</accession>
<dbReference type="HOGENOM" id="CLU_2143863_0_0_0"/>
<evidence type="ECO:0000256" key="1">
    <source>
        <dbReference type="SAM" id="Phobius"/>
    </source>
</evidence>
<dbReference type="KEGG" id="rba:RB9351"/>
<keyword evidence="1" id="KW-0812">Transmembrane</keyword>
<proteinExistence type="predicted"/>
<keyword evidence="1" id="KW-1133">Transmembrane helix</keyword>
<gene>
    <name evidence="2" type="ordered locus">RB9351</name>
</gene>
<dbReference type="Proteomes" id="UP000001025">
    <property type="component" value="Chromosome"/>
</dbReference>
<keyword evidence="1" id="KW-0472">Membrane</keyword>
<dbReference type="InParanoid" id="Q7ULQ5"/>
<feature type="transmembrane region" description="Helical" evidence="1">
    <location>
        <begin position="82"/>
        <end position="102"/>
    </location>
</feature>
<evidence type="ECO:0000313" key="3">
    <source>
        <dbReference type="Proteomes" id="UP000001025"/>
    </source>
</evidence>
<protein>
    <submittedName>
        <fullName evidence="2">Uncharacterized protein</fullName>
    </submittedName>
</protein>
<evidence type="ECO:0000313" key="2">
    <source>
        <dbReference type="EMBL" id="CAD76214.1"/>
    </source>
</evidence>
<dbReference type="AlphaFoldDB" id="Q7ULQ5"/>
<dbReference type="EMBL" id="BX294149">
    <property type="protein sequence ID" value="CAD76214.1"/>
    <property type="molecule type" value="Genomic_DNA"/>
</dbReference>